<evidence type="ECO:0000256" key="1">
    <source>
        <dbReference type="SAM" id="MobiDB-lite"/>
    </source>
</evidence>
<sequence length="126" mass="14271">MAERLSRRMVLLAAYEDFTRRESVSLRDENFELLAKLQDKKAKVIAQLRALPEQPDGAEAADFNARVAKLLEQEEANSKLLQDKMAVNRQELRKLSQNAVSANKLRRAYAAPSDRPPLPKNLKGRA</sequence>
<accession>A0A927IGY9</accession>
<reference evidence="2" key="1">
    <citation type="submission" date="2020-09" db="EMBL/GenBank/DDBJ databases">
        <title>Pelagicoccus enzymogenes sp. nov. with an EPS production, isolated from marine sediment.</title>
        <authorList>
            <person name="Feng X."/>
        </authorList>
    </citation>
    <scope>NUCLEOTIDE SEQUENCE</scope>
    <source>
        <strain evidence="2">NFK12</strain>
    </source>
</reference>
<evidence type="ECO:0000313" key="2">
    <source>
        <dbReference type="EMBL" id="MBD5781692.1"/>
    </source>
</evidence>
<proteinExistence type="predicted"/>
<organism evidence="2 3">
    <name type="scientific">Pelagicoccus enzymogenes</name>
    <dbReference type="NCBI Taxonomy" id="2773457"/>
    <lineage>
        <taxon>Bacteria</taxon>
        <taxon>Pseudomonadati</taxon>
        <taxon>Verrucomicrobiota</taxon>
        <taxon>Opitutia</taxon>
        <taxon>Puniceicoccales</taxon>
        <taxon>Pelagicoccaceae</taxon>
        <taxon>Pelagicoccus</taxon>
    </lineage>
</organism>
<dbReference type="Proteomes" id="UP000622317">
    <property type="component" value="Unassembled WGS sequence"/>
</dbReference>
<dbReference type="GO" id="GO:0044781">
    <property type="term" value="P:bacterial-type flagellum organization"/>
    <property type="evidence" value="ECO:0007669"/>
    <property type="project" value="UniProtKB-KW"/>
</dbReference>
<comment type="caution">
    <text evidence="2">The sequence shown here is derived from an EMBL/GenBank/DDBJ whole genome shotgun (WGS) entry which is preliminary data.</text>
</comment>
<keyword evidence="3" id="KW-1185">Reference proteome</keyword>
<evidence type="ECO:0000313" key="3">
    <source>
        <dbReference type="Proteomes" id="UP000622317"/>
    </source>
</evidence>
<dbReference type="AlphaFoldDB" id="A0A927IGY9"/>
<dbReference type="RefSeq" id="WP_191618776.1">
    <property type="nucleotide sequence ID" value="NZ_JACYFG010000051.1"/>
</dbReference>
<feature type="region of interest" description="Disordered" evidence="1">
    <location>
        <begin position="105"/>
        <end position="126"/>
    </location>
</feature>
<gene>
    <name evidence="2" type="ORF">IEN85_19485</name>
</gene>
<protein>
    <submittedName>
        <fullName evidence="2">Uncharacterized protein</fullName>
    </submittedName>
</protein>
<dbReference type="EMBL" id="JACYFG010000051">
    <property type="protein sequence ID" value="MBD5781692.1"/>
    <property type="molecule type" value="Genomic_DNA"/>
</dbReference>
<name>A0A927IGY9_9BACT</name>